<proteinExistence type="predicted"/>
<keyword evidence="2" id="KW-1185">Reference proteome</keyword>
<organism evidence="1 2">
    <name type="scientific">Glossina austeni</name>
    <name type="common">Savannah tsetse fly</name>
    <dbReference type="NCBI Taxonomy" id="7395"/>
    <lineage>
        <taxon>Eukaryota</taxon>
        <taxon>Metazoa</taxon>
        <taxon>Ecdysozoa</taxon>
        <taxon>Arthropoda</taxon>
        <taxon>Hexapoda</taxon>
        <taxon>Insecta</taxon>
        <taxon>Pterygota</taxon>
        <taxon>Neoptera</taxon>
        <taxon>Endopterygota</taxon>
        <taxon>Diptera</taxon>
        <taxon>Brachycera</taxon>
        <taxon>Muscomorpha</taxon>
        <taxon>Hippoboscoidea</taxon>
        <taxon>Glossinidae</taxon>
        <taxon>Glossina</taxon>
    </lineage>
</organism>
<evidence type="ECO:0000313" key="1">
    <source>
        <dbReference type="EnsemblMetazoa" id="GAUT032948-PA"/>
    </source>
</evidence>
<dbReference type="AlphaFoldDB" id="A0A1A9VCJ8"/>
<reference evidence="1" key="1">
    <citation type="submission" date="2020-05" db="UniProtKB">
        <authorList>
            <consortium name="EnsemblMetazoa"/>
        </authorList>
    </citation>
    <scope>IDENTIFICATION</scope>
    <source>
        <strain evidence="1">TTRI</strain>
    </source>
</reference>
<dbReference type="Proteomes" id="UP000078200">
    <property type="component" value="Unassembled WGS sequence"/>
</dbReference>
<evidence type="ECO:0000313" key="2">
    <source>
        <dbReference type="Proteomes" id="UP000078200"/>
    </source>
</evidence>
<name>A0A1A9VCJ8_GLOAU</name>
<dbReference type="VEuPathDB" id="VectorBase:GAUT032948"/>
<sequence>MLQMTSCFLTSQIKQSENGIEGGYVRHDIRNFANLLLLMLSPDKTISKCVHSERFNGIFPTVKTIITQGRLAKLTACVHSERFNGIFPTIKTIITEGWLAKLTACVHSERFNGIFPTVKTIITQGWLAKLTASMS</sequence>
<dbReference type="EnsemblMetazoa" id="GAUT032948-RA">
    <property type="protein sequence ID" value="GAUT032948-PA"/>
    <property type="gene ID" value="GAUT032948"/>
</dbReference>
<protein>
    <submittedName>
        <fullName evidence="1">Uncharacterized protein</fullName>
    </submittedName>
</protein>
<accession>A0A1A9VCJ8</accession>